<name>A0A3R5UYJ2_9BACT</name>
<evidence type="ECO:0000313" key="1">
    <source>
        <dbReference type="EMBL" id="QAR32943.1"/>
    </source>
</evidence>
<proteinExistence type="predicted"/>
<reference evidence="1 2" key="1">
    <citation type="submission" date="2019-01" db="EMBL/GenBank/DDBJ databases">
        <title>Geovibrio thiophilus DSM 11263, complete genome.</title>
        <authorList>
            <person name="Spring S."/>
            <person name="Bunk B."/>
            <person name="Sproer C."/>
        </authorList>
    </citation>
    <scope>NUCLEOTIDE SEQUENCE [LARGE SCALE GENOMIC DNA]</scope>
    <source>
        <strain evidence="1 2">DSM 11263</strain>
    </source>
</reference>
<dbReference type="OrthoDB" id="7348468at2"/>
<gene>
    <name evidence="1" type="ORF">EP073_05835</name>
</gene>
<dbReference type="EMBL" id="CP035108">
    <property type="protein sequence ID" value="QAR32943.1"/>
    <property type="molecule type" value="Genomic_DNA"/>
</dbReference>
<dbReference type="AlphaFoldDB" id="A0A3R5UYJ2"/>
<dbReference type="Proteomes" id="UP000287502">
    <property type="component" value="Chromosome"/>
</dbReference>
<accession>A0A3R5UYJ2</accession>
<dbReference type="RefSeq" id="WP_128466229.1">
    <property type="nucleotide sequence ID" value="NZ_CP035108.1"/>
</dbReference>
<organism evidence="1 2">
    <name type="scientific">Geovibrio thiophilus</name>
    <dbReference type="NCBI Taxonomy" id="139438"/>
    <lineage>
        <taxon>Bacteria</taxon>
        <taxon>Pseudomonadati</taxon>
        <taxon>Deferribacterota</taxon>
        <taxon>Deferribacteres</taxon>
        <taxon>Deferribacterales</taxon>
        <taxon>Geovibrionaceae</taxon>
        <taxon>Geovibrio</taxon>
    </lineage>
</organism>
<evidence type="ECO:0000313" key="2">
    <source>
        <dbReference type="Proteomes" id="UP000287502"/>
    </source>
</evidence>
<keyword evidence="2" id="KW-1185">Reference proteome</keyword>
<protein>
    <submittedName>
        <fullName evidence="1">Uncharacterized protein</fullName>
    </submittedName>
</protein>
<sequence>MIDDRVFSELYHPVLIPRTVLKAAQGRLSKTFKHAVGVPFQNFLLYMWLKSYPASGIIERFGLPRYGAENRYKDNLTIKASPESLERMAVFKSRHHRRRMANRFIWDGDWDMGKTLFRDTDRYLRISDIWENRLDLRKSRRYAELTEMIRCGRPYIEYNRNRMGIYLNTEGKVLRYLEIYLEFMKQLETHGYESSLEKDPVCAAVGRNGELIKTAKGLHRLAMAQVLGMRSIPVRIRGVHREWWERTAGKENDTDKKILRALEHLG</sequence>
<dbReference type="KEGG" id="gtl:EP073_05835"/>